<proteinExistence type="predicted"/>
<dbReference type="RefSeq" id="WP_190890989.1">
    <property type="nucleotide sequence ID" value="NZ_JACWZY010000031.1"/>
</dbReference>
<sequence length="179" mass="20340">MSNIIRLYDHKAQILPSISPLLLTRDICRVVDEMIKLANKKKLVDHSDFAEVVGVLADYEYESEEADDCGGYCDIIGKRIVVTNSDSNDYHKVALCHELGHSIQVITGHYDKRSMLLSDLVSEEQQADTIGYYLLRGLYPATKPNTEDFQGYFSVAGMEFLNNWYDGFVQNDLFKNIDS</sequence>
<gene>
    <name evidence="1" type="ORF">IC229_27545</name>
</gene>
<protein>
    <submittedName>
        <fullName evidence="1">Uncharacterized protein</fullName>
    </submittedName>
</protein>
<dbReference type="Gene3D" id="1.10.10.2910">
    <property type="match status" value="1"/>
</dbReference>
<comment type="caution">
    <text evidence="1">The sequence shown here is derived from an EMBL/GenBank/DDBJ whole genome shotgun (WGS) entry which is preliminary data.</text>
</comment>
<organism evidence="1 2">
    <name type="scientific">Spirosoma profusum</name>
    <dbReference type="NCBI Taxonomy" id="2771354"/>
    <lineage>
        <taxon>Bacteria</taxon>
        <taxon>Pseudomonadati</taxon>
        <taxon>Bacteroidota</taxon>
        <taxon>Cytophagia</taxon>
        <taxon>Cytophagales</taxon>
        <taxon>Cytophagaceae</taxon>
        <taxon>Spirosoma</taxon>
    </lineage>
</organism>
<accession>A0A927AST8</accession>
<name>A0A927AST8_9BACT</name>
<keyword evidence="2" id="KW-1185">Reference proteome</keyword>
<evidence type="ECO:0000313" key="2">
    <source>
        <dbReference type="Proteomes" id="UP000598820"/>
    </source>
</evidence>
<dbReference type="EMBL" id="JACWZY010000031">
    <property type="protein sequence ID" value="MBD2704426.1"/>
    <property type="molecule type" value="Genomic_DNA"/>
</dbReference>
<reference evidence="1" key="1">
    <citation type="submission" date="2020-09" db="EMBL/GenBank/DDBJ databases">
        <authorList>
            <person name="Kim M.K."/>
        </authorList>
    </citation>
    <scope>NUCLEOTIDE SEQUENCE</scope>
    <source>
        <strain evidence="1">BT702</strain>
    </source>
</reference>
<dbReference type="Proteomes" id="UP000598820">
    <property type="component" value="Unassembled WGS sequence"/>
</dbReference>
<dbReference type="AlphaFoldDB" id="A0A927AST8"/>
<evidence type="ECO:0000313" key="1">
    <source>
        <dbReference type="EMBL" id="MBD2704426.1"/>
    </source>
</evidence>